<dbReference type="PRINTS" id="PR00081">
    <property type="entry name" value="GDHRDH"/>
</dbReference>
<keyword evidence="6" id="KW-1185">Reference proteome</keyword>
<dbReference type="RefSeq" id="WP_100257643.1">
    <property type="nucleotide sequence ID" value="NZ_CP011797.1"/>
</dbReference>
<dbReference type="InterPro" id="IPR051721">
    <property type="entry name" value="Biopterin_syn/organic_redct"/>
</dbReference>
<dbReference type="KEGG" id="rfo:REIFOR_02249"/>
<dbReference type="GO" id="GO:0006729">
    <property type="term" value="P:tetrahydrobiopterin biosynthetic process"/>
    <property type="evidence" value="ECO:0007669"/>
    <property type="project" value="TreeGrafter"/>
</dbReference>
<dbReference type="PROSITE" id="PS00061">
    <property type="entry name" value="ADH_SHORT"/>
    <property type="match status" value="1"/>
</dbReference>
<evidence type="ECO:0000256" key="3">
    <source>
        <dbReference type="ARBA" id="ARBA00022857"/>
    </source>
</evidence>
<protein>
    <submittedName>
        <fullName evidence="5">Short chain dehydrogenase/reductase family protein</fullName>
    </submittedName>
</protein>
<keyword evidence="4" id="KW-0560">Oxidoreductase</keyword>
<name>A0A2K8KRZ1_9GAMM</name>
<sequence>MAKVCILIGGSRGLGKSLLALYQQQGFTVLELSRSGSGDEHLELDMSRREAAIDTVDRMLADLARERWDEVQLIINAATIGPIGPLALSEPKQWWQHLDVNFTVPISILGRYQYHFGAYPARKVAAFVSSGAAHSAIDGWGLYCASKAGVNHFLRVMAAEQSLQPLPIECAILDPGVMATQMQATLREASVAQFSQVQSFIQLHQNGQLAAPETVAQNIYRRLAEPVSHTEVLDVSGY</sequence>
<keyword evidence="2" id="KW-0963">Cytoplasm</keyword>
<dbReference type="PANTHER" id="PTHR44085">
    <property type="entry name" value="SEPIAPTERIN REDUCTASE"/>
    <property type="match status" value="1"/>
</dbReference>
<accession>A0A2K8KRZ1</accession>
<keyword evidence="3" id="KW-0521">NADP</keyword>
<dbReference type="Gene3D" id="3.40.50.720">
    <property type="entry name" value="NAD(P)-binding Rossmann-like Domain"/>
    <property type="match status" value="1"/>
</dbReference>
<dbReference type="OrthoDB" id="9790785at2"/>
<evidence type="ECO:0000256" key="4">
    <source>
        <dbReference type="ARBA" id="ARBA00023002"/>
    </source>
</evidence>
<dbReference type="PANTHER" id="PTHR44085:SF2">
    <property type="entry name" value="SEPIAPTERIN REDUCTASE"/>
    <property type="match status" value="1"/>
</dbReference>
<evidence type="ECO:0000256" key="2">
    <source>
        <dbReference type="ARBA" id="ARBA00022490"/>
    </source>
</evidence>
<dbReference type="InterPro" id="IPR002347">
    <property type="entry name" value="SDR_fam"/>
</dbReference>
<dbReference type="InterPro" id="IPR036291">
    <property type="entry name" value="NAD(P)-bd_dom_sf"/>
</dbReference>
<evidence type="ECO:0000313" key="6">
    <source>
        <dbReference type="Proteomes" id="UP000229757"/>
    </source>
</evidence>
<gene>
    <name evidence="5" type="ORF">REIFOR_02249</name>
</gene>
<organism evidence="5 6">
    <name type="scientific">Reinekea forsetii</name>
    <dbReference type="NCBI Taxonomy" id="1336806"/>
    <lineage>
        <taxon>Bacteria</taxon>
        <taxon>Pseudomonadati</taxon>
        <taxon>Pseudomonadota</taxon>
        <taxon>Gammaproteobacteria</taxon>
        <taxon>Oceanospirillales</taxon>
        <taxon>Saccharospirillaceae</taxon>
        <taxon>Reinekea</taxon>
    </lineage>
</organism>
<comment type="subcellular location">
    <subcellularLocation>
        <location evidence="1">Cytoplasm</location>
    </subcellularLocation>
</comment>
<dbReference type="GO" id="GO:0005737">
    <property type="term" value="C:cytoplasm"/>
    <property type="evidence" value="ECO:0007669"/>
    <property type="project" value="UniProtKB-SubCell"/>
</dbReference>
<dbReference type="InterPro" id="IPR020904">
    <property type="entry name" value="Sc_DH/Rdtase_CS"/>
</dbReference>
<evidence type="ECO:0000256" key="1">
    <source>
        <dbReference type="ARBA" id="ARBA00004496"/>
    </source>
</evidence>
<dbReference type="Proteomes" id="UP000229757">
    <property type="component" value="Chromosome"/>
</dbReference>
<dbReference type="EMBL" id="CP011797">
    <property type="protein sequence ID" value="ATX77382.1"/>
    <property type="molecule type" value="Genomic_DNA"/>
</dbReference>
<dbReference type="GO" id="GO:0004757">
    <property type="term" value="F:sepiapterin reductase (NADP+) activity"/>
    <property type="evidence" value="ECO:0007669"/>
    <property type="project" value="TreeGrafter"/>
</dbReference>
<evidence type="ECO:0000313" key="5">
    <source>
        <dbReference type="EMBL" id="ATX77382.1"/>
    </source>
</evidence>
<dbReference type="SUPFAM" id="SSF51735">
    <property type="entry name" value="NAD(P)-binding Rossmann-fold domains"/>
    <property type="match status" value="1"/>
</dbReference>
<reference evidence="5 6" key="1">
    <citation type="journal article" date="2017" name="Environ. Microbiol.">
        <title>Genomic and physiological analyses of 'Reinekea forsetii' reveal a versatile opportunistic lifestyle during spring algae blooms.</title>
        <authorList>
            <person name="Avci B."/>
            <person name="Hahnke R.L."/>
            <person name="Chafee M."/>
            <person name="Fischer T."/>
            <person name="Gruber-Vodicka H."/>
            <person name="Tegetmeyer H.E."/>
            <person name="Harder J."/>
            <person name="Fuchs B.M."/>
            <person name="Amann R.I."/>
            <person name="Teeling H."/>
        </authorList>
    </citation>
    <scope>NUCLEOTIDE SEQUENCE [LARGE SCALE GENOMIC DNA]</scope>
    <source>
        <strain evidence="5 6">Hel1_31_D35</strain>
    </source>
</reference>
<dbReference type="AlphaFoldDB" id="A0A2K8KRZ1"/>
<proteinExistence type="predicted"/>
<dbReference type="Pfam" id="PF00106">
    <property type="entry name" value="adh_short"/>
    <property type="match status" value="1"/>
</dbReference>